<evidence type="ECO:0000259" key="7">
    <source>
        <dbReference type="PROSITE" id="PS01124"/>
    </source>
</evidence>
<proteinExistence type="predicted"/>
<evidence type="ECO:0000256" key="6">
    <source>
        <dbReference type="PROSITE-ProRule" id="PRU00169"/>
    </source>
</evidence>
<name>A0A6P1TMZ6_9FIRM</name>
<dbReference type="PROSITE" id="PS01124">
    <property type="entry name" value="HTH_ARAC_FAMILY_2"/>
    <property type="match status" value="1"/>
</dbReference>
<dbReference type="Pfam" id="PF12833">
    <property type="entry name" value="HTH_18"/>
    <property type="match status" value="1"/>
</dbReference>
<keyword evidence="2" id="KW-0805">Transcription regulation</keyword>
<feature type="domain" description="HTH araC/xylS-type" evidence="7">
    <location>
        <begin position="416"/>
        <end position="515"/>
    </location>
</feature>
<dbReference type="InterPro" id="IPR018062">
    <property type="entry name" value="HTH_AraC-typ_CS"/>
</dbReference>
<dbReference type="PANTHER" id="PTHR43280:SF28">
    <property type="entry name" value="HTH-TYPE TRANSCRIPTIONAL ACTIVATOR RHAS"/>
    <property type="match status" value="1"/>
</dbReference>
<evidence type="ECO:0000256" key="4">
    <source>
        <dbReference type="ARBA" id="ARBA00023163"/>
    </source>
</evidence>
<dbReference type="RefSeq" id="WP_161838668.1">
    <property type="nucleotide sequence ID" value="NZ_CP048000.1"/>
</dbReference>
<dbReference type="InterPro" id="IPR001789">
    <property type="entry name" value="Sig_transdc_resp-reg_receiver"/>
</dbReference>
<keyword evidence="6" id="KW-0597">Phosphoprotein</keyword>
<evidence type="ECO:0000259" key="8">
    <source>
        <dbReference type="PROSITE" id="PS50110"/>
    </source>
</evidence>
<evidence type="ECO:0000256" key="5">
    <source>
        <dbReference type="ARBA" id="ARBA00024867"/>
    </source>
</evidence>
<dbReference type="InterPro" id="IPR020449">
    <property type="entry name" value="Tscrpt_reg_AraC-type_HTH"/>
</dbReference>
<keyword evidence="3" id="KW-0238">DNA-binding</keyword>
<dbReference type="SUPFAM" id="SSF46689">
    <property type="entry name" value="Homeodomain-like"/>
    <property type="match status" value="2"/>
</dbReference>
<dbReference type="GO" id="GO:0000160">
    <property type="term" value="P:phosphorelay signal transduction system"/>
    <property type="evidence" value="ECO:0007669"/>
    <property type="project" value="InterPro"/>
</dbReference>
<evidence type="ECO:0000256" key="3">
    <source>
        <dbReference type="ARBA" id="ARBA00023125"/>
    </source>
</evidence>
<dbReference type="Proteomes" id="UP000464314">
    <property type="component" value="Chromosome"/>
</dbReference>
<dbReference type="InterPro" id="IPR009057">
    <property type="entry name" value="Homeodomain-like_sf"/>
</dbReference>
<sequence length="518" mass="60054">MKVLIADDEKLTREGIISNLDWKKLGIDEIYEADDGYNGIELSKIHKPDIILSDVRMPRMNGIEMAKELQKILPNSSIIFMSGYSDKEYLKEAIKLKVISYVEKPIDAAELEDSIKLAMEEQFNHVKNQIKTEYHNKYSQNKLALQIIYPLAKENQTDYIRQFEELGYTIKPATDFTTVIITLKTAVSSISEQDMNELYYTIDEIVTRFHMNYILAVKNDEYLILHLFSANKAIDYGIRNTCLSISSYLNKSYQYFIAVGKTVKGIKNVFESYNSAVVLLQSSFFYDYNSIIVPEAAPPKTPVSDHSIFNEYLDALTQHNREEITKVVTAIFQNYKENQHVLPNQVKDLYYKLFNALIQTASNLHVPAFFEEDSWAVLEYVTRNYNLIELHQLLLDKINLLFSYLQEHTKDNATIYAIKEFISKNYQNETLSVKDISEHVYLSSSYVCTLFKNETGKTLNQYLTEYRIDKAKNMLMDSRIKITDISAKVGYSDSNYFGKAFKKIVDLSPSEYRERFGK</sequence>
<dbReference type="GO" id="GO:0043565">
    <property type="term" value="F:sequence-specific DNA binding"/>
    <property type="evidence" value="ECO:0007669"/>
    <property type="project" value="InterPro"/>
</dbReference>
<dbReference type="PANTHER" id="PTHR43280">
    <property type="entry name" value="ARAC-FAMILY TRANSCRIPTIONAL REGULATOR"/>
    <property type="match status" value="1"/>
</dbReference>
<accession>A0A6P1TMZ6</accession>
<organism evidence="9 10">
    <name type="scientific">Anaerocolumna sedimenticola</name>
    <dbReference type="NCBI Taxonomy" id="2696063"/>
    <lineage>
        <taxon>Bacteria</taxon>
        <taxon>Bacillati</taxon>
        <taxon>Bacillota</taxon>
        <taxon>Clostridia</taxon>
        <taxon>Lachnospirales</taxon>
        <taxon>Lachnospiraceae</taxon>
        <taxon>Anaerocolumna</taxon>
    </lineage>
</organism>
<dbReference type="InterPro" id="IPR018060">
    <property type="entry name" value="HTH_AraC"/>
</dbReference>
<dbReference type="Pfam" id="PF17853">
    <property type="entry name" value="GGDEF_2"/>
    <property type="match status" value="1"/>
</dbReference>
<dbReference type="GO" id="GO:0003700">
    <property type="term" value="F:DNA-binding transcription factor activity"/>
    <property type="evidence" value="ECO:0007669"/>
    <property type="project" value="InterPro"/>
</dbReference>
<keyword evidence="10" id="KW-1185">Reference proteome</keyword>
<dbReference type="Gene3D" id="1.10.10.60">
    <property type="entry name" value="Homeodomain-like"/>
    <property type="match status" value="2"/>
</dbReference>
<dbReference type="InterPro" id="IPR041522">
    <property type="entry name" value="CdaR_GGDEF"/>
</dbReference>
<dbReference type="SMART" id="SM00342">
    <property type="entry name" value="HTH_ARAC"/>
    <property type="match status" value="1"/>
</dbReference>
<dbReference type="KEGG" id="anr:Ana3638_14530"/>
<protein>
    <recommendedName>
        <fullName evidence="1">Stage 0 sporulation protein A homolog</fullName>
    </recommendedName>
</protein>
<dbReference type="PROSITE" id="PS50110">
    <property type="entry name" value="RESPONSE_REGULATORY"/>
    <property type="match status" value="1"/>
</dbReference>
<evidence type="ECO:0000256" key="1">
    <source>
        <dbReference type="ARBA" id="ARBA00018672"/>
    </source>
</evidence>
<dbReference type="SMART" id="SM00448">
    <property type="entry name" value="REC"/>
    <property type="match status" value="1"/>
</dbReference>
<evidence type="ECO:0000313" key="10">
    <source>
        <dbReference type="Proteomes" id="UP000464314"/>
    </source>
</evidence>
<evidence type="ECO:0000256" key="2">
    <source>
        <dbReference type="ARBA" id="ARBA00023015"/>
    </source>
</evidence>
<dbReference type="PRINTS" id="PR00032">
    <property type="entry name" value="HTHARAC"/>
</dbReference>
<dbReference type="EMBL" id="CP048000">
    <property type="protein sequence ID" value="QHQ61843.1"/>
    <property type="molecule type" value="Genomic_DNA"/>
</dbReference>
<gene>
    <name evidence="9" type="ORF">Ana3638_14530</name>
</gene>
<keyword evidence="4" id="KW-0804">Transcription</keyword>
<comment type="function">
    <text evidence="5">May play the central regulatory role in sporulation. It may be an element of the effector pathway responsible for the activation of sporulation genes in response to nutritional stress. Spo0A may act in concert with spo0H (a sigma factor) to control the expression of some genes that are critical to the sporulation process.</text>
</comment>
<evidence type="ECO:0000313" key="9">
    <source>
        <dbReference type="EMBL" id="QHQ61843.1"/>
    </source>
</evidence>
<dbReference type="PROSITE" id="PS00041">
    <property type="entry name" value="HTH_ARAC_FAMILY_1"/>
    <property type="match status" value="1"/>
</dbReference>
<dbReference type="Gene3D" id="3.40.50.2300">
    <property type="match status" value="1"/>
</dbReference>
<dbReference type="CDD" id="cd17536">
    <property type="entry name" value="REC_YesN-like"/>
    <property type="match status" value="1"/>
</dbReference>
<dbReference type="AlphaFoldDB" id="A0A6P1TMZ6"/>
<dbReference type="InterPro" id="IPR011006">
    <property type="entry name" value="CheY-like_superfamily"/>
</dbReference>
<dbReference type="SUPFAM" id="SSF52172">
    <property type="entry name" value="CheY-like"/>
    <property type="match status" value="1"/>
</dbReference>
<feature type="modified residue" description="4-aspartylphosphate" evidence="6">
    <location>
        <position position="54"/>
    </location>
</feature>
<dbReference type="Pfam" id="PF00072">
    <property type="entry name" value="Response_reg"/>
    <property type="match status" value="1"/>
</dbReference>
<feature type="domain" description="Response regulatory" evidence="8">
    <location>
        <begin position="2"/>
        <end position="119"/>
    </location>
</feature>
<reference evidence="9 10" key="1">
    <citation type="submission" date="2020-01" db="EMBL/GenBank/DDBJ databases">
        <title>Genome analysis of Anaerocolumna sp. CBA3638.</title>
        <authorList>
            <person name="Kim J."/>
            <person name="Roh S.W."/>
        </authorList>
    </citation>
    <scope>NUCLEOTIDE SEQUENCE [LARGE SCALE GENOMIC DNA]</scope>
    <source>
        <strain evidence="9 10">CBA3638</strain>
    </source>
</reference>